<evidence type="ECO:0000259" key="3">
    <source>
        <dbReference type="PROSITE" id="PS50071"/>
    </source>
</evidence>
<evidence type="ECO:0000256" key="1">
    <source>
        <dbReference type="PROSITE-ProRule" id="PRU00108"/>
    </source>
</evidence>
<evidence type="ECO:0000313" key="5">
    <source>
        <dbReference type="Proteomes" id="UP001143981"/>
    </source>
</evidence>
<feature type="domain" description="Homeobox" evidence="3">
    <location>
        <begin position="152"/>
        <end position="212"/>
    </location>
</feature>
<dbReference type="Gene3D" id="1.10.10.60">
    <property type="entry name" value="Homeodomain-like"/>
    <property type="match status" value="1"/>
</dbReference>
<dbReference type="PROSITE" id="PS50071">
    <property type="entry name" value="HOMEOBOX_2"/>
    <property type="match status" value="1"/>
</dbReference>
<dbReference type="Pfam" id="PF00046">
    <property type="entry name" value="Homeodomain"/>
    <property type="match status" value="1"/>
</dbReference>
<dbReference type="GO" id="GO:1990837">
    <property type="term" value="F:sequence-specific double-stranded DNA binding"/>
    <property type="evidence" value="ECO:0007669"/>
    <property type="project" value="TreeGrafter"/>
</dbReference>
<accession>A0A9W7YD08</accession>
<proteinExistence type="predicted"/>
<feature type="DNA-binding region" description="Homeobox" evidence="1">
    <location>
        <begin position="154"/>
        <end position="213"/>
    </location>
</feature>
<dbReference type="PANTHER" id="PTHR46255:SF3">
    <property type="entry name" value="HOMEOBOX DOMAIN-CONTAINING PROTEIN"/>
    <property type="match status" value="1"/>
</dbReference>
<reference evidence="4" key="1">
    <citation type="submission" date="2022-07" db="EMBL/GenBank/DDBJ databases">
        <title>Phylogenomic reconstructions and comparative analyses of Kickxellomycotina fungi.</title>
        <authorList>
            <person name="Reynolds N.K."/>
            <person name="Stajich J.E."/>
            <person name="Barry K."/>
            <person name="Grigoriev I.V."/>
            <person name="Crous P."/>
            <person name="Smith M.E."/>
        </authorList>
    </citation>
    <scope>NUCLEOTIDE SEQUENCE</scope>
    <source>
        <strain evidence="4">BCRC 34381</strain>
    </source>
</reference>
<dbReference type="CDD" id="cd00086">
    <property type="entry name" value="homeodomain"/>
    <property type="match status" value="1"/>
</dbReference>
<dbReference type="OrthoDB" id="6159439at2759"/>
<keyword evidence="5" id="KW-1185">Reference proteome</keyword>
<gene>
    <name evidence="4" type="ORF">LPJ61_003356</name>
</gene>
<protein>
    <recommendedName>
        <fullName evidence="3">Homeobox domain-containing protein</fullName>
    </recommendedName>
</protein>
<dbReference type="GO" id="GO:0005634">
    <property type="term" value="C:nucleus"/>
    <property type="evidence" value="ECO:0007669"/>
    <property type="project" value="UniProtKB-SubCell"/>
</dbReference>
<dbReference type="InterPro" id="IPR001356">
    <property type="entry name" value="HD"/>
</dbReference>
<evidence type="ECO:0000313" key="4">
    <source>
        <dbReference type="EMBL" id="KAJ1729782.1"/>
    </source>
</evidence>
<organism evidence="4 5">
    <name type="scientific">Coemansia biformis</name>
    <dbReference type="NCBI Taxonomy" id="1286918"/>
    <lineage>
        <taxon>Eukaryota</taxon>
        <taxon>Fungi</taxon>
        <taxon>Fungi incertae sedis</taxon>
        <taxon>Zoopagomycota</taxon>
        <taxon>Kickxellomycotina</taxon>
        <taxon>Kickxellomycetes</taxon>
        <taxon>Kickxellales</taxon>
        <taxon>Kickxellaceae</taxon>
        <taxon>Coemansia</taxon>
    </lineage>
</organism>
<evidence type="ECO:0000256" key="2">
    <source>
        <dbReference type="RuleBase" id="RU000682"/>
    </source>
</evidence>
<dbReference type="AlphaFoldDB" id="A0A9W7YD08"/>
<dbReference type="Proteomes" id="UP001143981">
    <property type="component" value="Unassembled WGS sequence"/>
</dbReference>
<dbReference type="GO" id="GO:0000981">
    <property type="term" value="F:DNA-binding transcription factor activity, RNA polymerase II-specific"/>
    <property type="evidence" value="ECO:0007669"/>
    <property type="project" value="TreeGrafter"/>
</dbReference>
<name>A0A9W7YD08_9FUNG</name>
<keyword evidence="1 2" id="KW-0238">DNA-binding</keyword>
<dbReference type="SUPFAM" id="SSF46689">
    <property type="entry name" value="Homeodomain-like"/>
    <property type="match status" value="1"/>
</dbReference>
<dbReference type="InterPro" id="IPR009057">
    <property type="entry name" value="Homeodomain-like_sf"/>
</dbReference>
<dbReference type="EMBL" id="JANBOI010000552">
    <property type="protein sequence ID" value="KAJ1729782.1"/>
    <property type="molecule type" value="Genomic_DNA"/>
</dbReference>
<comment type="caution">
    <text evidence="4">The sequence shown here is derived from an EMBL/GenBank/DDBJ whole genome shotgun (WGS) entry which is preliminary data.</text>
</comment>
<dbReference type="SMART" id="SM00389">
    <property type="entry name" value="HOX"/>
    <property type="match status" value="1"/>
</dbReference>
<comment type="subcellular location">
    <subcellularLocation>
        <location evidence="1 2">Nucleus</location>
    </subcellularLocation>
</comment>
<dbReference type="InterPro" id="IPR052631">
    <property type="entry name" value="Paired_homeobox_Bicoid"/>
</dbReference>
<sequence>MDSLPPQLASGLPWQVHQPAQALQPCSVSGQGLHQDTPCSPGHLLMATDARGSYAPVKEECADETISALLSAPAFHSSLMRGVGDAALPAALEKPVLTIDTSPGLLDCNSRAQSSCPQSSCTAGDLSICSPTDAAADQAADECNDSPEACADAASKKRHRLRPEQTRRLMEVFEKTTKPDSDMRKVLGKELDMTPRTVQIWFQNRRAKLKRESIAAGTLKAQGRFPARSPDGRGRLTFNHAYLGRRQPARVASEGFELLRHPGGFASYMPDGLCGLPLQNPSQISVPMDMSLHLPGGHFSIAASHALGQSAMGVPVGQQHAMLGDARPSSRAPHAGGQALHTMFPIGTHGYPGLGESAHMYAGESLGISHGQPMHSQTSAPASALHLHDYRADPCDRSGRVRSFTTDSRTLSQLGQLVHGLDSNVPGGTDAPGFPLQGFAVAADHAPHHAHGHFDHNHHHHHHFPQHPTGAVQVAGQPHPAGDVPSTDALLETRRRHLQDLMIINQTHAARGMHGKAVAGAGADQPLLFSDLAQAPGLDGGLAAPTTTIIGSSNVAAQAHTALAGMPASSPYASSSSPPAALAALSSQHPSSEALQCTAAVSGQGCMVAAGDTSEPQAGAARDGTNSAGRCLGGAAMSQYQILHDILMQYNGMEFLDGSCNPSQPTKSIDQAIFMALEPPKSDAATGSALPTTLADIAASLGGIGGSMFGEEHAAAAAAAASLGIGNTAVIVSGQFGGDFGGCALSNADSLSIAAGDVSSCASVAAAPMFTVTSVTDERPPQSKPDVQSVVSVASDGPVGQREIMIEQLSFPAIQF</sequence>
<dbReference type="PANTHER" id="PTHR46255">
    <property type="entry name" value="SHORT STATURE HOMEOBOX"/>
    <property type="match status" value="1"/>
</dbReference>
<keyword evidence="1 2" id="KW-0371">Homeobox</keyword>
<keyword evidence="1 2" id="KW-0539">Nucleus</keyword>